<feature type="domain" description="Chitin-binding type-2" evidence="3">
    <location>
        <begin position="729"/>
        <end position="793"/>
    </location>
</feature>
<dbReference type="PANTHER" id="PTHR22933:SF43">
    <property type="entry name" value="LP10131P"/>
    <property type="match status" value="1"/>
</dbReference>
<dbReference type="PROSITE" id="PS50940">
    <property type="entry name" value="CHIT_BIND_II"/>
    <property type="match status" value="2"/>
</dbReference>
<feature type="compositionally biased region" description="Acidic residues" evidence="1">
    <location>
        <begin position="130"/>
        <end position="142"/>
    </location>
</feature>
<dbReference type="SMART" id="SM00494">
    <property type="entry name" value="ChtBD2"/>
    <property type="match status" value="2"/>
</dbReference>
<organism evidence="4 5">
    <name type="scientific">Rhynocoris fuscipes</name>
    <dbReference type="NCBI Taxonomy" id="488301"/>
    <lineage>
        <taxon>Eukaryota</taxon>
        <taxon>Metazoa</taxon>
        <taxon>Ecdysozoa</taxon>
        <taxon>Arthropoda</taxon>
        <taxon>Hexapoda</taxon>
        <taxon>Insecta</taxon>
        <taxon>Pterygota</taxon>
        <taxon>Neoptera</taxon>
        <taxon>Paraneoptera</taxon>
        <taxon>Hemiptera</taxon>
        <taxon>Heteroptera</taxon>
        <taxon>Panheteroptera</taxon>
        <taxon>Cimicomorpha</taxon>
        <taxon>Reduviidae</taxon>
        <taxon>Harpactorinae</taxon>
        <taxon>Harpactorini</taxon>
        <taxon>Rhynocoris</taxon>
    </lineage>
</organism>
<dbReference type="InterPro" id="IPR036508">
    <property type="entry name" value="Chitin-bd_dom_sf"/>
</dbReference>
<feature type="compositionally biased region" description="Low complexity" evidence="1">
    <location>
        <begin position="203"/>
        <end position="215"/>
    </location>
</feature>
<evidence type="ECO:0000256" key="1">
    <source>
        <dbReference type="SAM" id="MobiDB-lite"/>
    </source>
</evidence>
<evidence type="ECO:0000313" key="5">
    <source>
        <dbReference type="Proteomes" id="UP001461498"/>
    </source>
</evidence>
<feature type="chain" id="PRO_5043631885" description="Chitin-binding type-2 domain-containing protein" evidence="2">
    <location>
        <begin position="22"/>
        <end position="824"/>
    </location>
</feature>
<protein>
    <recommendedName>
        <fullName evidence="3">Chitin-binding type-2 domain-containing protein</fullName>
    </recommendedName>
</protein>
<comment type="caution">
    <text evidence="4">The sequence shown here is derived from an EMBL/GenBank/DDBJ whole genome shotgun (WGS) entry which is preliminary data.</text>
</comment>
<dbReference type="Gene3D" id="2.170.140.10">
    <property type="entry name" value="Chitin binding domain"/>
    <property type="match status" value="2"/>
</dbReference>
<name>A0AAW1CQB1_9HEMI</name>
<dbReference type="GO" id="GO:0008061">
    <property type="term" value="F:chitin binding"/>
    <property type="evidence" value="ECO:0007669"/>
    <property type="project" value="InterPro"/>
</dbReference>
<dbReference type="Pfam" id="PF01607">
    <property type="entry name" value="CBM_14"/>
    <property type="match status" value="2"/>
</dbReference>
<dbReference type="GO" id="GO:0005576">
    <property type="term" value="C:extracellular region"/>
    <property type="evidence" value="ECO:0007669"/>
    <property type="project" value="InterPro"/>
</dbReference>
<feature type="compositionally biased region" description="Low complexity" evidence="1">
    <location>
        <begin position="330"/>
        <end position="342"/>
    </location>
</feature>
<feature type="domain" description="Chitin-binding type-2" evidence="3">
    <location>
        <begin position="36"/>
        <end position="101"/>
    </location>
</feature>
<feature type="region of interest" description="Disordered" evidence="1">
    <location>
        <begin position="130"/>
        <end position="183"/>
    </location>
</feature>
<keyword evidence="2" id="KW-0732">Signal</keyword>
<feature type="region of interest" description="Disordered" evidence="1">
    <location>
        <begin position="203"/>
        <end position="224"/>
    </location>
</feature>
<dbReference type="Proteomes" id="UP001461498">
    <property type="component" value="Unassembled WGS sequence"/>
</dbReference>
<accession>A0AAW1CQB1</accession>
<evidence type="ECO:0000313" key="4">
    <source>
        <dbReference type="EMBL" id="KAK9501088.1"/>
    </source>
</evidence>
<feature type="compositionally biased region" description="Polar residues" evidence="1">
    <location>
        <begin position="674"/>
        <end position="686"/>
    </location>
</feature>
<proteinExistence type="predicted"/>
<feature type="signal peptide" evidence="2">
    <location>
        <begin position="1"/>
        <end position="21"/>
    </location>
</feature>
<dbReference type="InterPro" id="IPR002557">
    <property type="entry name" value="Chitin-bd_dom"/>
</dbReference>
<gene>
    <name evidence="4" type="ORF">O3M35_002202</name>
</gene>
<reference evidence="4 5" key="1">
    <citation type="submission" date="2022-12" db="EMBL/GenBank/DDBJ databases">
        <title>Chromosome-level genome assembly of true bugs.</title>
        <authorList>
            <person name="Ma L."/>
            <person name="Li H."/>
        </authorList>
    </citation>
    <scope>NUCLEOTIDE SEQUENCE [LARGE SCALE GENOMIC DNA]</scope>
    <source>
        <strain evidence="4">Lab_2022b</strain>
    </source>
</reference>
<feature type="region of interest" description="Disordered" evidence="1">
    <location>
        <begin position="330"/>
        <end position="352"/>
    </location>
</feature>
<evidence type="ECO:0000259" key="3">
    <source>
        <dbReference type="PROSITE" id="PS50940"/>
    </source>
</evidence>
<feature type="region of interest" description="Disordered" evidence="1">
    <location>
        <begin position="662"/>
        <end position="722"/>
    </location>
</feature>
<dbReference type="PANTHER" id="PTHR22933">
    <property type="entry name" value="FI18007P1-RELATED"/>
    <property type="match status" value="1"/>
</dbReference>
<evidence type="ECO:0000256" key="2">
    <source>
        <dbReference type="SAM" id="SignalP"/>
    </source>
</evidence>
<dbReference type="InterPro" id="IPR052976">
    <property type="entry name" value="Scoloptoxin-like"/>
</dbReference>
<dbReference type="AlphaFoldDB" id="A0AAW1CQB1"/>
<sequence length="824" mass="93660">MYWSHLIFALFGVLVFKGLSAAKPGYLDFDNLPETNFSCENKVIGGYYADIETGCQMFHVCTIGQKGNGEITDIKFLCLNGTVFDQETRVCERIDEVDCSKSEDFFGLNLELYGNNGHQGIQAEEEFDCEDCSTEDEDDYEDTTGYTTSTTTTTTTSTQPPTTTTSKPPTTRPPNKPVNFPTSSPETIAALLALHNAFTLSLQKQQQQQQQQQQKVNAPPPRLINSAFASTTKPTQKPFYSSTQHGNINLNLKTHYSTATQDYSSATPVQQQRPKPFYQVTTPQAKSNYHHFQSGDTSFGHSFDSEKPYNFQYFHSRRIEEPQTSSIQIVTSTSTSTSIRTSKPNATDFPTGYDYTDGEIEPFFRDVPKIRGKREELRYSNHRYPDEKRYSNHKYSNEKILSDKLTKEEFLSNMLDSIDMDEHDRKKLVDFFLKENNEMKENVSTKGLFKRLGETVGELIREDINKTNYNEEGVMPSKPLQLELWKDHFEDMSQELAVDFKVSERIKRDLVKDTSGNRKIIVKRQVRRGNIDTEKFAPESGRRRRIRTTTARTTEMPKKPLDVKPVSEEVDEGDFTTTPYRRVVINKRIRNLPSTTQNIEKTSRIHFNYESTTAITPGSISSSAFTSQQSEIRRRLMKPVNLNITRDVSRLKEVPVYEDIENPASSDRIEHTETSAPTVVPNNNSNKRQRTNRGRGRVLNSRTSAAGTTTTTTSTSAPTIDPTLIEDPNFSCEGKVKGGFYADVVSDCRGFFICSQGQINGPLLKSHFWCGATTKFNQRSRTCQADYLVECSISDRYYHLNNDFLVPAAEEELKPAFEPMRVKA</sequence>
<feature type="compositionally biased region" description="Basic residues" evidence="1">
    <location>
        <begin position="687"/>
        <end position="696"/>
    </location>
</feature>
<feature type="compositionally biased region" description="Low complexity" evidence="1">
    <location>
        <begin position="703"/>
        <end position="719"/>
    </location>
</feature>
<dbReference type="EMBL" id="JAPXFL010000010">
    <property type="protein sequence ID" value="KAK9501088.1"/>
    <property type="molecule type" value="Genomic_DNA"/>
</dbReference>
<dbReference type="SUPFAM" id="SSF57625">
    <property type="entry name" value="Invertebrate chitin-binding proteins"/>
    <property type="match status" value="2"/>
</dbReference>
<keyword evidence="5" id="KW-1185">Reference proteome</keyword>
<feature type="compositionally biased region" description="Low complexity" evidence="1">
    <location>
        <begin position="143"/>
        <end position="169"/>
    </location>
</feature>